<dbReference type="STRING" id="688867.SAMN05660236_1203"/>
<reference evidence="2 3" key="1">
    <citation type="submission" date="2017-02" db="EMBL/GenBank/DDBJ databases">
        <authorList>
            <person name="Peterson S.W."/>
        </authorList>
    </citation>
    <scope>NUCLEOTIDE SEQUENCE [LARGE SCALE GENOMIC DNA]</scope>
    <source>
        <strain evidence="2 3">DSM 25262</strain>
    </source>
</reference>
<evidence type="ECO:0000313" key="2">
    <source>
        <dbReference type="EMBL" id="SKC51994.1"/>
    </source>
</evidence>
<feature type="domain" description="Inner membrane protein YgaP-like transmembrane" evidence="1">
    <location>
        <begin position="24"/>
        <end position="82"/>
    </location>
</feature>
<dbReference type="Proteomes" id="UP000190961">
    <property type="component" value="Unassembled WGS sequence"/>
</dbReference>
<dbReference type="AlphaFoldDB" id="A0A1T5JKU2"/>
<evidence type="ECO:0000259" key="1">
    <source>
        <dbReference type="Pfam" id="PF11127"/>
    </source>
</evidence>
<dbReference type="OrthoDB" id="9797595at2"/>
<organism evidence="2 3">
    <name type="scientific">Ohtaekwangia koreensis</name>
    <dbReference type="NCBI Taxonomy" id="688867"/>
    <lineage>
        <taxon>Bacteria</taxon>
        <taxon>Pseudomonadati</taxon>
        <taxon>Bacteroidota</taxon>
        <taxon>Cytophagia</taxon>
        <taxon>Cytophagales</taxon>
        <taxon>Fulvivirgaceae</taxon>
        <taxon>Ohtaekwangia</taxon>
    </lineage>
</organism>
<protein>
    <recommendedName>
        <fullName evidence="1">Inner membrane protein YgaP-like transmembrane domain-containing protein</fullName>
    </recommendedName>
</protein>
<gene>
    <name evidence="2" type="ORF">SAMN05660236_1203</name>
</gene>
<dbReference type="EMBL" id="FUZU01000001">
    <property type="protein sequence ID" value="SKC51994.1"/>
    <property type="molecule type" value="Genomic_DNA"/>
</dbReference>
<dbReference type="InterPro" id="IPR021309">
    <property type="entry name" value="YgaP-like_TM"/>
</dbReference>
<dbReference type="Pfam" id="PF11127">
    <property type="entry name" value="YgaP-like_TM"/>
    <property type="match status" value="1"/>
</dbReference>
<sequence>MNEYNTSEEERSTGALLASVSTVTNVNPGERMISLLSGLALATAGIRNFKKGNGISLVLGGAYLVARGITGYCVVNALVSKSKLVKNVLPQTTGTFKVVSY</sequence>
<dbReference type="RefSeq" id="WP_079685757.1">
    <property type="nucleotide sequence ID" value="NZ_FUZU01000001.1"/>
</dbReference>
<keyword evidence="3" id="KW-1185">Reference proteome</keyword>
<evidence type="ECO:0000313" key="3">
    <source>
        <dbReference type="Proteomes" id="UP000190961"/>
    </source>
</evidence>
<proteinExistence type="predicted"/>
<name>A0A1T5JKU2_9BACT</name>
<accession>A0A1T5JKU2</accession>